<gene>
    <name evidence="3" type="ORF">M0812_03073</name>
</gene>
<evidence type="ECO:0000259" key="2">
    <source>
        <dbReference type="PROSITE" id="PS50097"/>
    </source>
</evidence>
<name>A0AAV7YRR0_9EUKA</name>
<dbReference type="SUPFAM" id="SSF54695">
    <property type="entry name" value="POZ domain"/>
    <property type="match status" value="1"/>
</dbReference>
<comment type="caution">
    <text evidence="3">The sequence shown here is derived from an EMBL/GenBank/DDBJ whole genome shotgun (WGS) entry which is preliminary data.</text>
</comment>
<feature type="compositionally biased region" description="Basic and acidic residues" evidence="1">
    <location>
        <begin position="665"/>
        <end position="674"/>
    </location>
</feature>
<dbReference type="InterPro" id="IPR000210">
    <property type="entry name" value="BTB/POZ_dom"/>
</dbReference>
<feature type="compositionally biased region" description="Basic and acidic residues" evidence="1">
    <location>
        <begin position="694"/>
        <end position="711"/>
    </location>
</feature>
<dbReference type="PROSITE" id="PS50097">
    <property type="entry name" value="BTB"/>
    <property type="match status" value="1"/>
</dbReference>
<dbReference type="AlphaFoldDB" id="A0AAV7YRR0"/>
<feature type="compositionally biased region" description="Basic and acidic residues" evidence="1">
    <location>
        <begin position="601"/>
        <end position="614"/>
    </location>
</feature>
<evidence type="ECO:0000313" key="3">
    <source>
        <dbReference type="EMBL" id="KAJ3431392.1"/>
    </source>
</evidence>
<feature type="compositionally biased region" description="Polar residues" evidence="1">
    <location>
        <begin position="588"/>
        <end position="600"/>
    </location>
</feature>
<evidence type="ECO:0000256" key="1">
    <source>
        <dbReference type="SAM" id="MobiDB-lite"/>
    </source>
</evidence>
<feature type="compositionally biased region" description="Basic residues" evidence="1">
    <location>
        <begin position="675"/>
        <end position="693"/>
    </location>
</feature>
<feature type="compositionally biased region" description="Basic and acidic residues" evidence="1">
    <location>
        <begin position="646"/>
        <end position="658"/>
    </location>
</feature>
<dbReference type="Gene3D" id="3.30.710.10">
    <property type="entry name" value="Potassium Channel Kv1.1, Chain A"/>
    <property type="match status" value="1"/>
</dbReference>
<accession>A0AAV7YRR0</accession>
<feature type="compositionally biased region" description="Basic residues" evidence="1">
    <location>
        <begin position="630"/>
        <end position="645"/>
    </location>
</feature>
<dbReference type="CDD" id="cd18186">
    <property type="entry name" value="BTB_POZ_ZBTB_KLHL-like"/>
    <property type="match status" value="1"/>
</dbReference>
<feature type="region of interest" description="Disordered" evidence="1">
    <location>
        <begin position="586"/>
        <end position="711"/>
    </location>
</feature>
<dbReference type="Pfam" id="PF00651">
    <property type="entry name" value="BTB"/>
    <property type="match status" value="1"/>
</dbReference>
<dbReference type="EMBL" id="JANTQA010000048">
    <property type="protein sequence ID" value="KAJ3431392.1"/>
    <property type="molecule type" value="Genomic_DNA"/>
</dbReference>
<reference evidence="3" key="1">
    <citation type="submission" date="2022-08" db="EMBL/GenBank/DDBJ databases">
        <title>Novel sulphate-reducing endosymbionts in the free-living metamonad Anaeramoeba.</title>
        <authorList>
            <person name="Jerlstrom-Hultqvist J."/>
            <person name="Cepicka I."/>
            <person name="Gallot-Lavallee L."/>
            <person name="Salas-Leiva D."/>
            <person name="Curtis B.A."/>
            <person name="Zahonova K."/>
            <person name="Pipaliya S."/>
            <person name="Dacks J."/>
            <person name="Roger A.J."/>
        </authorList>
    </citation>
    <scope>NUCLEOTIDE SEQUENCE</scope>
    <source>
        <strain evidence="3">Busselton2</strain>
    </source>
</reference>
<dbReference type="InterPro" id="IPR011333">
    <property type="entry name" value="SKP1/BTB/POZ_sf"/>
</dbReference>
<feature type="domain" description="BTB" evidence="2">
    <location>
        <begin position="475"/>
        <end position="541"/>
    </location>
</feature>
<proteinExistence type="predicted"/>
<protein>
    <recommendedName>
        <fullName evidence="2">BTB domain-containing protein</fullName>
    </recommendedName>
</protein>
<sequence length="711" mass="83696">MQKSFFSLDHVSTILKLKTVEELKSILLELNPKCVTKEEINPLSLGVTKYLGKDKLLTIFHLLCLNPNLTISMLDYLYEWDNNLIKTLSQQKMNPFHYLCLNTHVRLPLIKWFLEGKCSQVTKKINGSQSLLEQKSLIEWNPIHYLCTNKSCKNRLIFKYLLNQTFVARRIYTCPFTILKKSRNRRQFVRLSKVFVSIRSPFSVCLDGNESVVHLIIMTDPDLTNKDLQEMCKSHPRILRYLRSTVKHNVSYYFVQDLFERSKANFPIPLTLFVQIILFGRNLKPLGPNKLTMALLRNIFESERSIKKQEIMRKVKNETLKKKKLNYLKKLKYPNVYQFHQSLENFKKDLSKRLFKLLEFTHFSHVMFTRNTIREDLEKARLNGTLCDWEIDNKAVAHSLFLRKRFGVNPKILKQKLLESCTREEIDFFLQEAYLNNDKNKERFNSLLMELEINPKHLKDPEIVVEDLWVEKTQSDFFLIARGKKIRTHKFILAARSNLFESFFQISGTNTKSLTDQSKCCIQSLHVFTRFLYTGHLLIDFNEKISNQVLKELQNLSEYYQLNLNSPYEKLLKFQESRLKKKFKNSKVQKIENNNANNSLVEKKFNKQNKEKKLNEKRKKKGLGTDRGGGRGRGRGRRRSRGKGKKKEEEKGIRKEISTKNNPNNEKKSETEIKKRIRGRGRGRGGGRGRGRDKKNDKEGSVTEKENEKMN</sequence>
<organism evidence="3 4">
    <name type="scientific">Anaeramoeba flamelloides</name>
    <dbReference type="NCBI Taxonomy" id="1746091"/>
    <lineage>
        <taxon>Eukaryota</taxon>
        <taxon>Metamonada</taxon>
        <taxon>Anaeramoebidae</taxon>
        <taxon>Anaeramoeba</taxon>
    </lineage>
</organism>
<dbReference type="Proteomes" id="UP001146793">
    <property type="component" value="Unassembled WGS sequence"/>
</dbReference>
<evidence type="ECO:0000313" key="4">
    <source>
        <dbReference type="Proteomes" id="UP001146793"/>
    </source>
</evidence>